<sequence>MVYLKIFFWLLSASFSYMLKKELPLFFHSLTIGALLGAVCWIIASTYTLLWNKKFRANPIHHLFCGLAAVATTLFVICFFSLKYSKEVGKLIVFNWAAKILKDSRWEDWTLAQSYEAVRVSGREKFLPPPQAQFVPLVDPYSRAIVANIYARNAAYDFSKNHPALSLIIHPDVSVPSRALLQDMNAFFQSSPQVYPVDRALKIVTYYLISILDSQMGRLVVLSRSILALLFVVFQLIPFCLIGWAAYQDIRVRT</sequence>
<feature type="transmembrane region" description="Helical" evidence="1">
    <location>
        <begin position="63"/>
        <end position="82"/>
    </location>
</feature>
<evidence type="ECO:0000313" key="3">
    <source>
        <dbReference type="Proteomes" id="UP001161497"/>
    </source>
</evidence>
<dbReference type="EMBL" id="OX458932">
    <property type="protein sequence ID" value="CAI9086104.1"/>
    <property type="molecule type" value="Genomic_DNA"/>
</dbReference>
<reference evidence="2" key="1">
    <citation type="submission" date="2023-03" db="EMBL/GenBank/DDBJ databases">
        <authorList>
            <person name="Cremers G."/>
            <person name="Picone N."/>
        </authorList>
    </citation>
    <scope>NUCLEOTIDE SEQUENCE</scope>
    <source>
        <strain evidence="2">Sample_alias</strain>
    </source>
</reference>
<keyword evidence="1" id="KW-0472">Membrane</keyword>
<protein>
    <submittedName>
        <fullName evidence="2">Uncharacterized protein</fullName>
    </submittedName>
</protein>
<name>A0ABM9IEI1_9BACT</name>
<gene>
    <name evidence="2" type="ORF">MFUM_1779</name>
</gene>
<keyword evidence="1" id="KW-1133">Transmembrane helix</keyword>
<keyword evidence="3" id="KW-1185">Reference proteome</keyword>
<feature type="transmembrane region" description="Helical" evidence="1">
    <location>
        <begin position="226"/>
        <end position="247"/>
    </location>
</feature>
<dbReference type="Proteomes" id="UP001161497">
    <property type="component" value="Chromosome"/>
</dbReference>
<evidence type="ECO:0000313" key="2">
    <source>
        <dbReference type="EMBL" id="CAI9086104.1"/>
    </source>
</evidence>
<organism evidence="2 3">
    <name type="scientific">Candidatus Methylacidiphilum fumarolicum</name>
    <dbReference type="NCBI Taxonomy" id="591154"/>
    <lineage>
        <taxon>Bacteria</taxon>
        <taxon>Pseudomonadati</taxon>
        <taxon>Verrucomicrobiota</taxon>
        <taxon>Methylacidiphilae</taxon>
        <taxon>Methylacidiphilales</taxon>
        <taxon>Methylacidiphilaceae</taxon>
        <taxon>Methylacidiphilum (ex Ratnadevi et al. 2023)</taxon>
    </lineage>
</organism>
<keyword evidence="1" id="KW-0812">Transmembrane</keyword>
<feature type="transmembrane region" description="Helical" evidence="1">
    <location>
        <begin position="26"/>
        <end position="51"/>
    </location>
</feature>
<dbReference type="RefSeq" id="WP_009059628.1">
    <property type="nucleotide sequence ID" value="NZ_JAHXRZ010000012.1"/>
</dbReference>
<proteinExistence type="predicted"/>
<evidence type="ECO:0000256" key="1">
    <source>
        <dbReference type="SAM" id="Phobius"/>
    </source>
</evidence>
<accession>A0ABM9IEI1</accession>